<dbReference type="InterPro" id="IPR029044">
    <property type="entry name" value="Nucleotide-diphossugar_trans"/>
</dbReference>
<protein>
    <recommendedName>
        <fullName evidence="4">Nucleotide-diphospho-sugar transferase</fullName>
    </recommendedName>
</protein>
<gene>
    <name evidence="2" type="ORF">EXIGLDRAFT_67071</name>
</gene>
<dbReference type="SUPFAM" id="SSF53448">
    <property type="entry name" value="Nucleotide-diphospho-sugar transferases"/>
    <property type="match status" value="1"/>
</dbReference>
<dbReference type="STRING" id="1314781.A0A165I2Y4"/>
<feature type="transmembrane region" description="Helical" evidence="1">
    <location>
        <begin position="12"/>
        <end position="29"/>
    </location>
</feature>
<evidence type="ECO:0000256" key="1">
    <source>
        <dbReference type="SAM" id="Phobius"/>
    </source>
</evidence>
<sequence length="411" mass="45519">MDGVHAPSRKVIALVCAFFVSLFLFNALLHGPPPHELVKTAFFSEPEGDAAPAGSGTSTSGATTDGERIAIVLVMFGLNSAKEGQHMLKSILMRASKAVDVHVVCSQDAVTFIQSRLDLVTRPAYEVYVQFYVVDQQMIEARAQRAGVATKHHAGAGGLMKMFLHELLPIPKVIYVDTDAFFAADPNLLWSYLVNMTSTSPKTLISFPHAGREESNGALICSCVMAMNLEAMRAAPLMPSTLVPSWEQTALGTTETWKEGNMDPSQPAWGDQGLLYAMWRRFPERFWRLSRAWDISACRGFYHLGLSGADATSKAEEKKVQQLGKDTEDAVEGMLFPGIVHYNCQEGEDSVFENAGLLARPEFGPLLTTTAKFKWVWLNRGNARLRTHIVQGQDLRFEDERRAEHTIVERI</sequence>
<organism evidence="2 3">
    <name type="scientific">Exidia glandulosa HHB12029</name>
    <dbReference type="NCBI Taxonomy" id="1314781"/>
    <lineage>
        <taxon>Eukaryota</taxon>
        <taxon>Fungi</taxon>
        <taxon>Dikarya</taxon>
        <taxon>Basidiomycota</taxon>
        <taxon>Agaricomycotina</taxon>
        <taxon>Agaricomycetes</taxon>
        <taxon>Auriculariales</taxon>
        <taxon>Exidiaceae</taxon>
        <taxon>Exidia</taxon>
    </lineage>
</organism>
<dbReference type="AlphaFoldDB" id="A0A165I2Y4"/>
<accession>A0A165I2Y4</accession>
<dbReference type="OrthoDB" id="411524at2759"/>
<proteinExistence type="predicted"/>
<evidence type="ECO:0000313" key="3">
    <source>
        <dbReference type="Proteomes" id="UP000077266"/>
    </source>
</evidence>
<keyword evidence="1" id="KW-0812">Transmembrane</keyword>
<dbReference type="Proteomes" id="UP000077266">
    <property type="component" value="Unassembled WGS sequence"/>
</dbReference>
<reference evidence="2 3" key="1">
    <citation type="journal article" date="2016" name="Mol. Biol. Evol.">
        <title>Comparative Genomics of Early-Diverging Mushroom-Forming Fungi Provides Insights into the Origins of Lignocellulose Decay Capabilities.</title>
        <authorList>
            <person name="Nagy L.G."/>
            <person name="Riley R."/>
            <person name="Tritt A."/>
            <person name="Adam C."/>
            <person name="Daum C."/>
            <person name="Floudas D."/>
            <person name="Sun H."/>
            <person name="Yadav J.S."/>
            <person name="Pangilinan J."/>
            <person name="Larsson K.H."/>
            <person name="Matsuura K."/>
            <person name="Barry K."/>
            <person name="Labutti K."/>
            <person name="Kuo R."/>
            <person name="Ohm R.A."/>
            <person name="Bhattacharya S.S."/>
            <person name="Shirouzu T."/>
            <person name="Yoshinaga Y."/>
            <person name="Martin F.M."/>
            <person name="Grigoriev I.V."/>
            <person name="Hibbett D.S."/>
        </authorList>
    </citation>
    <scope>NUCLEOTIDE SEQUENCE [LARGE SCALE GENOMIC DNA]</scope>
    <source>
        <strain evidence="2 3">HHB12029</strain>
    </source>
</reference>
<name>A0A165I2Y4_EXIGL</name>
<dbReference type="EMBL" id="KV426001">
    <property type="protein sequence ID" value="KZV92818.1"/>
    <property type="molecule type" value="Genomic_DNA"/>
</dbReference>
<dbReference type="Gene3D" id="3.90.550.10">
    <property type="entry name" value="Spore Coat Polysaccharide Biosynthesis Protein SpsA, Chain A"/>
    <property type="match status" value="1"/>
</dbReference>
<dbReference type="InParanoid" id="A0A165I2Y4"/>
<keyword evidence="1" id="KW-1133">Transmembrane helix</keyword>
<keyword evidence="3" id="KW-1185">Reference proteome</keyword>
<evidence type="ECO:0008006" key="4">
    <source>
        <dbReference type="Google" id="ProtNLM"/>
    </source>
</evidence>
<keyword evidence="1" id="KW-0472">Membrane</keyword>
<evidence type="ECO:0000313" key="2">
    <source>
        <dbReference type="EMBL" id="KZV92818.1"/>
    </source>
</evidence>